<evidence type="ECO:0000256" key="1">
    <source>
        <dbReference type="ARBA" id="ARBA00022801"/>
    </source>
</evidence>
<dbReference type="GO" id="GO:0016020">
    <property type="term" value="C:membrane"/>
    <property type="evidence" value="ECO:0007669"/>
    <property type="project" value="TreeGrafter"/>
</dbReference>
<dbReference type="Pfam" id="PF00561">
    <property type="entry name" value="Abhydrolase_1"/>
    <property type="match status" value="1"/>
</dbReference>
<dbReference type="Gene3D" id="3.40.50.1820">
    <property type="entry name" value="alpha/beta hydrolase"/>
    <property type="match status" value="1"/>
</dbReference>
<dbReference type="InterPro" id="IPR026968">
    <property type="entry name" value="PcaD/CatD"/>
</dbReference>
<gene>
    <name evidence="3" type="ORF">GCM10007301_18210</name>
</gene>
<dbReference type="InterPro" id="IPR050266">
    <property type="entry name" value="AB_hydrolase_sf"/>
</dbReference>
<organism evidence="3 4">
    <name type="scientific">Azorhizobium oxalatiphilum</name>
    <dbReference type="NCBI Taxonomy" id="980631"/>
    <lineage>
        <taxon>Bacteria</taxon>
        <taxon>Pseudomonadati</taxon>
        <taxon>Pseudomonadota</taxon>
        <taxon>Alphaproteobacteria</taxon>
        <taxon>Hyphomicrobiales</taxon>
        <taxon>Xanthobacteraceae</taxon>
        <taxon>Azorhizobium</taxon>
    </lineage>
</organism>
<dbReference type="GO" id="GO:0042952">
    <property type="term" value="P:beta-ketoadipate pathway"/>
    <property type="evidence" value="ECO:0007669"/>
    <property type="project" value="InterPro"/>
</dbReference>
<dbReference type="EMBL" id="BMCT01000002">
    <property type="protein sequence ID" value="GGF58854.1"/>
    <property type="molecule type" value="Genomic_DNA"/>
</dbReference>
<dbReference type="AlphaFoldDB" id="A0A917F920"/>
<evidence type="ECO:0000259" key="2">
    <source>
        <dbReference type="Pfam" id="PF00561"/>
    </source>
</evidence>
<reference evidence="3" key="2">
    <citation type="submission" date="2020-09" db="EMBL/GenBank/DDBJ databases">
        <authorList>
            <person name="Sun Q."/>
            <person name="Sedlacek I."/>
        </authorList>
    </citation>
    <scope>NUCLEOTIDE SEQUENCE</scope>
    <source>
        <strain evidence="3">CCM 7897</strain>
    </source>
</reference>
<proteinExistence type="predicted"/>
<dbReference type="PANTHER" id="PTHR43798:SF31">
    <property type="entry name" value="AB HYDROLASE SUPERFAMILY PROTEIN YCLE"/>
    <property type="match status" value="1"/>
</dbReference>
<protein>
    <submittedName>
        <fullName evidence="3">3-oxoadipate enol-lactonase</fullName>
    </submittedName>
</protein>
<accession>A0A917F920</accession>
<dbReference type="NCBIfam" id="TIGR02427">
    <property type="entry name" value="protocat_pcaD"/>
    <property type="match status" value="1"/>
</dbReference>
<keyword evidence="1" id="KW-0378">Hydrolase</keyword>
<dbReference type="InterPro" id="IPR000073">
    <property type="entry name" value="AB_hydrolase_1"/>
</dbReference>
<dbReference type="Proteomes" id="UP000606044">
    <property type="component" value="Unassembled WGS sequence"/>
</dbReference>
<evidence type="ECO:0000313" key="4">
    <source>
        <dbReference type="Proteomes" id="UP000606044"/>
    </source>
</evidence>
<reference evidence="3" key="1">
    <citation type="journal article" date="2014" name="Int. J. Syst. Evol. Microbiol.">
        <title>Complete genome sequence of Corynebacterium casei LMG S-19264T (=DSM 44701T), isolated from a smear-ripened cheese.</title>
        <authorList>
            <consortium name="US DOE Joint Genome Institute (JGI-PGF)"/>
            <person name="Walter F."/>
            <person name="Albersmeier A."/>
            <person name="Kalinowski J."/>
            <person name="Ruckert C."/>
        </authorList>
    </citation>
    <scope>NUCLEOTIDE SEQUENCE</scope>
    <source>
        <strain evidence="3">CCM 7897</strain>
    </source>
</reference>
<keyword evidence="4" id="KW-1185">Reference proteome</keyword>
<sequence>MAEKVEVAQVPFMRVGEVAIHYRLCGNASRQPVVVAINSLGTDFRIWETVAEELAPHAAFLLYDKRGHGLSDLGALPQSIEDHAGDLERLLGALGIARVLLCGLSVGGLIALALHQRRPDLVAGVVFCDTAHRIGTAESWDARIAAVDAEGLAPLLDPVMERWFTPAYRVAENADYAGYRNMLARQSPQGYAATCAAIRDADYTQAARAITVPALCLVGDRDGATPPDVVRSLANLIPEAGFAVIADCGHLPCIEQPAALASHIRAFLAALTEGSSYV</sequence>
<comment type="caution">
    <text evidence="3">The sequence shown here is derived from an EMBL/GenBank/DDBJ whole genome shotgun (WGS) entry which is preliminary data.</text>
</comment>
<dbReference type="GO" id="GO:0047570">
    <property type="term" value="F:3-oxoadipate enol-lactonase activity"/>
    <property type="evidence" value="ECO:0007669"/>
    <property type="project" value="InterPro"/>
</dbReference>
<dbReference type="InterPro" id="IPR029058">
    <property type="entry name" value="AB_hydrolase_fold"/>
</dbReference>
<evidence type="ECO:0000313" key="3">
    <source>
        <dbReference type="EMBL" id="GGF58854.1"/>
    </source>
</evidence>
<name>A0A917F920_9HYPH</name>
<dbReference type="PANTHER" id="PTHR43798">
    <property type="entry name" value="MONOACYLGLYCEROL LIPASE"/>
    <property type="match status" value="1"/>
</dbReference>
<feature type="domain" description="AB hydrolase-1" evidence="2">
    <location>
        <begin position="32"/>
        <end position="257"/>
    </location>
</feature>
<dbReference type="SUPFAM" id="SSF53474">
    <property type="entry name" value="alpha/beta-Hydrolases"/>
    <property type="match status" value="1"/>
</dbReference>